<evidence type="ECO:0000313" key="2">
    <source>
        <dbReference type="Proteomes" id="UP000032049"/>
    </source>
</evidence>
<protein>
    <submittedName>
        <fullName evidence="1">Uncharacterized protein</fullName>
    </submittedName>
</protein>
<dbReference type="OrthoDB" id="1093056at2"/>
<accession>A0A0D0GN49</accession>
<reference evidence="1 2" key="1">
    <citation type="submission" date="2015-01" db="EMBL/GenBank/DDBJ databases">
        <title>Draft genome sequence of Pedobacter sp. NL19 isolated from sludge of an effluent treatment pond in an abandoned uranium mine.</title>
        <authorList>
            <person name="Santos T."/>
            <person name="Caetano T."/>
            <person name="Covas C."/>
            <person name="Cruz A."/>
            <person name="Mendo S."/>
        </authorList>
    </citation>
    <scope>NUCLEOTIDE SEQUENCE [LARGE SCALE GENOMIC DNA]</scope>
    <source>
        <strain evidence="1 2">NL19</strain>
    </source>
</reference>
<sequence>MKKIIYEKTQERLKALKANPRFMATKEGPRRVENIEGMINDIDQLDMIIGDDNFSALLNSNGEIQIGSDIYKYTDVGLFIVNEKKI</sequence>
<dbReference type="RefSeq" id="WP_041880549.1">
    <property type="nucleotide sequence ID" value="NZ_JXRA01000031.1"/>
</dbReference>
<gene>
    <name evidence="1" type="ORF">TH53_08170</name>
</gene>
<evidence type="ECO:0000313" key="1">
    <source>
        <dbReference type="EMBL" id="KIO77615.1"/>
    </source>
</evidence>
<dbReference type="AlphaFoldDB" id="A0A0D0GN49"/>
<dbReference type="Proteomes" id="UP000032049">
    <property type="component" value="Unassembled WGS sequence"/>
</dbReference>
<proteinExistence type="predicted"/>
<dbReference type="STRING" id="1503925.TH53_08170"/>
<name>A0A0D0GN49_9SPHI</name>
<dbReference type="EMBL" id="JXRA01000031">
    <property type="protein sequence ID" value="KIO77615.1"/>
    <property type="molecule type" value="Genomic_DNA"/>
</dbReference>
<organism evidence="1 2">
    <name type="scientific">Pedobacter lusitanus</name>
    <dbReference type="NCBI Taxonomy" id="1503925"/>
    <lineage>
        <taxon>Bacteria</taxon>
        <taxon>Pseudomonadati</taxon>
        <taxon>Bacteroidota</taxon>
        <taxon>Sphingobacteriia</taxon>
        <taxon>Sphingobacteriales</taxon>
        <taxon>Sphingobacteriaceae</taxon>
        <taxon>Pedobacter</taxon>
    </lineage>
</organism>
<comment type="caution">
    <text evidence="1">The sequence shown here is derived from an EMBL/GenBank/DDBJ whole genome shotgun (WGS) entry which is preliminary data.</text>
</comment>
<keyword evidence="2" id="KW-1185">Reference proteome</keyword>